<sequence length="232" mass="24744">MRMLLLVVLVLAVVNAVNNRLAPGLYVPVCVTTAALLVLIARLSGLTADDLGLGRGSVRRGLRWGLIVATAFVAVYLAGLAVPFTRDVFQDQRAAGLTVGELVYRVLVRVPLGTVLLEEIAFRGVLWAMVERRWGHLWATTFSSFLFGLWHVLPSRGLTRANAAAEAVFGAGSVGVVLSVVAAVVGTALAGVLFCELRRRSGSLIPPMALHFALNSAGYVLAWAAGRWWGSP</sequence>
<keyword evidence="3" id="KW-0482">Metalloprotease</keyword>
<feature type="transmembrane region" description="Helical" evidence="1">
    <location>
        <begin position="26"/>
        <end position="43"/>
    </location>
</feature>
<organism evidence="3 4">
    <name type="scientific">Streptomyces luteolus</name>
    <dbReference type="NCBI Taxonomy" id="3043615"/>
    <lineage>
        <taxon>Bacteria</taxon>
        <taxon>Bacillati</taxon>
        <taxon>Actinomycetota</taxon>
        <taxon>Actinomycetes</taxon>
        <taxon>Kitasatosporales</taxon>
        <taxon>Streptomycetaceae</taxon>
        <taxon>Streptomyces</taxon>
    </lineage>
</organism>
<dbReference type="EMBL" id="JASCIS010000028">
    <property type="protein sequence ID" value="MDI3421743.1"/>
    <property type="molecule type" value="Genomic_DNA"/>
</dbReference>
<dbReference type="Proteomes" id="UP001237105">
    <property type="component" value="Unassembled WGS sequence"/>
</dbReference>
<feature type="domain" description="CAAX prenyl protease 2/Lysostaphin resistance protein A-like" evidence="2">
    <location>
        <begin position="106"/>
        <end position="216"/>
    </location>
</feature>
<dbReference type="Pfam" id="PF02517">
    <property type="entry name" value="Rce1-like"/>
    <property type="match status" value="1"/>
</dbReference>
<feature type="transmembrane region" description="Helical" evidence="1">
    <location>
        <begin position="173"/>
        <end position="197"/>
    </location>
</feature>
<gene>
    <name evidence="3" type="ORF">QIT00_24855</name>
</gene>
<dbReference type="GO" id="GO:0008237">
    <property type="term" value="F:metallopeptidase activity"/>
    <property type="evidence" value="ECO:0007669"/>
    <property type="project" value="UniProtKB-KW"/>
</dbReference>
<keyword evidence="3" id="KW-0378">Hydrolase</keyword>
<dbReference type="PANTHER" id="PTHR39430:SF1">
    <property type="entry name" value="PROTEASE"/>
    <property type="match status" value="1"/>
</dbReference>
<dbReference type="RefSeq" id="WP_282537610.1">
    <property type="nucleotide sequence ID" value="NZ_JASCIS010000028.1"/>
</dbReference>
<dbReference type="PANTHER" id="PTHR39430">
    <property type="entry name" value="MEMBRANE-ASSOCIATED PROTEASE-RELATED"/>
    <property type="match status" value="1"/>
</dbReference>
<keyword evidence="1" id="KW-0812">Transmembrane</keyword>
<keyword evidence="1" id="KW-1133">Transmembrane helix</keyword>
<feature type="transmembrane region" description="Helical" evidence="1">
    <location>
        <begin position="64"/>
        <end position="82"/>
    </location>
</feature>
<name>A0ABT6T1K1_9ACTN</name>
<dbReference type="InterPro" id="IPR015837">
    <property type="entry name" value="UCP026622_CAAX_protease"/>
</dbReference>
<evidence type="ECO:0000313" key="3">
    <source>
        <dbReference type="EMBL" id="MDI3421743.1"/>
    </source>
</evidence>
<protein>
    <submittedName>
        <fullName evidence="3">CPBP family intramembrane metalloprotease</fullName>
        <ecNumber evidence="3">3.4.-.-</ecNumber>
    </submittedName>
</protein>
<evidence type="ECO:0000256" key="1">
    <source>
        <dbReference type="SAM" id="Phobius"/>
    </source>
</evidence>
<dbReference type="EC" id="3.4.-.-" evidence="3"/>
<feature type="transmembrane region" description="Helical" evidence="1">
    <location>
        <begin position="209"/>
        <end position="229"/>
    </location>
</feature>
<comment type="caution">
    <text evidence="3">The sequence shown here is derived from an EMBL/GenBank/DDBJ whole genome shotgun (WGS) entry which is preliminary data.</text>
</comment>
<evidence type="ECO:0000259" key="2">
    <source>
        <dbReference type="Pfam" id="PF02517"/>
    </source>
</evidence>
<evidence type="ECO:0000313" key="4">
    <source>
        <dbReference type="Proteomes" id="UP001237105"/>
    </source>
</evidence>
<keyword evidence="4" id="KW-1185">Reference proteome</keyword>
<accession>A0ABT6T1K1</accession>
<keyword evidence="1" id="KW-0472">Membrane</keyword>
<keyword evidence="3" id="KW-0645">Protease</keyword>
<proteinExistence type="predicted"/>
<feature type="transmembrane region" description="Helical" evidence="1">
    <location>
        <begin position="134"/>
        <end position="153"/>
    </location>
</feature>
<dbReference type="InterPro" id="IPR003675">
    <property type="entry name" value="Rce1/LyrA-like_dom"/>
</dbReference>
<dbReference type="PIRSF" id="PIRSF026622">
    <property type="entry name" value="Proteas_026622"/>
    <property type="match status" value="1"/>
</dbReference>
<reference evidence="3 4" key="1">
    <citation type="submission" date="2023-05" db="EMBL/GenBank/DDBJ databases">
        <title>Draft genome sequence of Streptomyces sp. B-S-A12 isolated from a cave soil in Thailand.</title>
        <authorList>
            <person name="Chamroensaksri N."/>
            <person name="Muangham S."/>
        </authorList>
    </citation>
    <scope>NUCLEOTIDE SEQUENCE [LARGE SCALE GENOMIC DNA]</scope>
    <source>
        <strain evidence="3 4">B-S-A12</strain>
    </source>
</reference>